<dbReference type="Pfam" id="PF05219">
    <property type="entry name" value="DREV"/>
    <property type="match status" value="1"/>
</dbReference>
<dbReference type="PANTHER" id="PTHR12890">
    <property type="entry name" value="DREV PROTEIN"/>
    <property type="match status" value="1"/>
</dbReference>
<reference evidence="1" key="2">
    <citation type="submission" date="2011-02" db="EMBL/GenBank/DDBJ databases">
        <authorList>
            <person name="MacLean D."/>
        </authorList>
    </citation>
    <scope>NUCLEOTIDE SEQUENCE</scope>
</reference>
<dbReference type="Gene3D" id="3.40.50.150">
    <property type="entry name" value="Vaccinia Virus protein VP39"/>
    <property type="match status" value="1"/>
</dbReference>
<dbReference type="EMBL" id="FR824085">
    <property type="protein sequence ID" value="CCA17768.1"/>
    <property type="molecule type" value="Genomic_DNA"/>
</dbReference>
<accession>F0W9F4</accession>
<dbReference type="GO" id="GO:0106370">
    <property type="term" value="F:protein-L-histidine N-pros-methyltransferase activity"/>
    <property type="evidence" value="ECO:0007669"/>
    <property type="project" value="InterPro"/>
</dbReference>
<protein>
    <submittedName>
        <fullName evidence="1">Uncharacterized protein AlNc14C40G3413</fullName>
    </submittedName>
</protein>
<dbReference type="PANTHER" id="PTHR12890:SF0">
    <property type="entry name" value="PROTEIN-L-HISTIDINE N-PROS-METHYLTRANSFERASE"/>
    <property type="match status" value="1"/>
</dbReference>
<proteinExistence type="predicted"/>
<gene>
    <name evidence="1" type="primary">AlNc14C40G3413</name>
    <name evidence="1" type="ORF">ALNC14_039110</name>
</gene>
<dbReference type="SUPFAM" id="SSF53335">
    <property type="entry name" value="S-adenosyl-L-methionine-dependent methyltransferases"/>
    <property type="match status" value="1"/>
</dbReference>
<reference evidence="1" key="1">
    <citation type="journal article" date="2011" name="PLoS Biol.">
        <title>Gene gain and loss during evolution of obligate parasitism in the white rust pathogen of Arabidopsis thaliana.</title>
        <authorList>
            <person name="Kemen E."/>
            <person name="Gardiner A."/>
            <person name="Schultz-Larsen T."/>
            <person name="Kemen A.C."/>
            <person name="Balmuth A.L."/>
            <person name="Robert-Seilaniantz A."/>
            <person name="Bailey K."/>
            <person name="Holub E."/>
            <person name="Studholme D.J."/>
            <person name="Maclean D."/>
            <person name="Jones J.D."/>
        </authorList>
    </citation>
    <scope>NUCLEOTIDE SEQUENCE</scope>
</reference>
<dbReference type="HOGENOM" id="CLU_056100_1_0_1"/>
<evidence type="ECO:0000313" key="1">
    <source>
        <dbReference type="EMBL" id="CCA17768.1"/>
    </source>
</evidence>
<organism evidence="1">
    <name type="scientific">Albugo laibachii Nc14</name>
    <dbReference type="NCBI Taxonomy" id="890382"/>
    <lineage>
        <taxon>Eukaryota</taxon>
        <taxon>Sar</taxon>
        <taxon>Stramenopiles</taxon>
        <taxon>Oomycota</taxon>
        <taxon>Peronosporomycetes</taxon>
        <taxon>Albuginales</taxon>
        <taxon>Albuginaceae</taxon>
        <taxon>Albugo</taxon>
    </lineage>
</organism>
<dbReference type="CDD" id="cd02440">
    <property type="entry name" value="AdoMet_MTases"/>
    <property type="match status" value="1"/>
</dbReference>
<dbReference type="InterPro" id="IPR029063">
    <property type="entry name" value="SAM-dependent_MTases_sf"/>
</dbReference>
<name>F0W9F4_9STRA</name>
<dbReference type="InterPro" id="IPR007884">
    <property type="entry name" value="METL9"/>
</dbReference>
<sequence>MECFIVSISVGYGFKGWLTNSGGQMFVLSKSQLRSLLECNEPIDGKLLDIGAGDGNITEKLRTCVKKVMTTEISGPMVARLKARGFTCVKTADLNHSVIQAEKPYHLISMMNVLDRANHPATMLRHIKTLLDRDSGRLLLAVVLPYHASVESGTKWMSPNEQLTMTGGLCKEGASFEQAATALYENVLVPFGFEVVRFSRVPYLSRGDVFESFYTLSDAIFVLRQATGCPSVSQ</sequence>
<dbReference type="AlphaFoldDB" id="F0W9F4"/>